<dbReference type="PANTHER" id="PTHR33121:SF70">
    <property type="entry name" value="SIGNALING PROTEIN YKOW"/>
    <property type="match status" value="1"/>
</dbReference>
<dbReference type="PATRIC" id="fig|36847.3.peg.1476"/>
<evidence type="ECO:0000259" key="6">
    <source>
        <dbReference type="PROSITE" id="PS50887"/>
    </source>
</evidence>
<proteinExistence type="predicted"/>
<comment type="function">
    <text evidence="2">May play the central regulatory role in sporulation. It may be an element of the effector pathway responsible for the activation of sporulation genes in response to nutritional stress. Spo0A may act in concert with spo0H (a sigma factor) to control the expression of some genes that are critical to the sporulation process.</text>
</comment>
<dbReference type="Pfam" id="PF00563">
    <property type="entry name" value="EAL"/>
    <property type="match status" value="1"/>
</dbReference>
<dbReference type="SUPFAM" id="SSF52172">
    <property type="entry name" value="CheY-like"/>
    <property type="match status" value="1"/>
</dbReference>
<accession>A0A136WFM6</accession>
<sequence>MPFKKNVLIVDDNKMNRQMLSQVLYCQYKILEAESGEEALELLHNSKLSISVVLLRFALPDMNGIEVLAEISRDVFLRKIPVVLFARNDELDSKTKAEVQSLGVQNFIQPPFTAESVRQQIVNAILYSEKAKLLDFAQRDRLTSLYAREPFYHLITEVLEKNPDKKYDILCSDIERFKLVNELFGSEEGDALLKFVAQMIEDKVKDVGICGRIGGDIFAALIPHQDQYSEQFFSESADFINQYNSNLHSVIKFGIYTIEDRTLPANIMCARACLALESIKGKYGMHCAYYDDSIRQKLLDEQFILSNMKSALVNREFVVFFQPKYDLLDEKICSAEALVRWKHPERGLIPPNQFIQIFENNGFITELDLYVLEETCKWVRSWIDRGNPMIPVSVNISRADIFNSNLDAILLSLLKKYGLDPSHIHLEITESAYTENAEQMIHGIKQLKELGFVIEMDDFGSGYSSLNMLSELPIDVLKLDMRFVQNYDRSRDKRNIMSFVISLAKWMNLKVVAEGVETEEQVNLLKLLGCHWVQGFFYSKPLPLDAFETLIEQVNFSNTEYTLETAEGRAKPAHNILRLDVEKKNMLILDPTSKEFEPFQSVFDEKYCILKANTMQETRDCIFNQKLKISIVIFSVTKEITLEHISEISLLCKQYDIPLITIHSSIELVKNAASLGAFHCIVKPYVLENLENTVENTLCRMKVVQLQKEIKFSDAIIEMKNRAEIDFLSGLLNHSELKIRMRDFYNQNHEASGVFILIDIDHFKSINTSFGYNVGNKVIHAVGKMLEAIFNDTNFIARIDGDLFAVFIPFQMERQVLEQKLERVCHAMAYDNSDVSLTIDCSVGVCYAENNTTTIEEMFNNAEIALLNARKNQKGRFLFYFEGMKAPLNENIQQQTFSFLDDVSDGVFVCDALSGEIIYINDAACKIMNMEKNNCIGAIGFGLFWNKNKKCELCLQLDDYDTTFYEHDGYLNDGETKAHIKVRIDDWNGRTVKIHYLQKIG</sequence>
<reference evidence="7 8" key="1">
    <citation type="submission" date="2016-01" db="EMBL/GenBank/DDBJ databases">
        <title>Genome sequence of Clostridium neopropionicum X4, DSM-3847.</title>
        <authorList>
            <person name="Poehlein A."/>
            <person name="Beck M.H."/>
            <person name="Bengelsdorf F.R."/>
            <person name="Daniel R."/>
            <person name="Duerre P."/>
        </authorList>
    </citation>
    <scope>NUCLEOTIDE SEQUENCE [LARGE SCALE GENOMIC DNA]</scope>
    <source>
        <strain evidence="7 8">DSM-3847</strain>
    </source>
</reference>
<dbReference type="EMBL" id="LRVM01000003">
    <property type="protein sequence ID" value="KXL53304.1"/>
    <property type="molecule type" value="Genomic_DNA"/>
</dbReference>
<dbReference type="Gene3D" id="3.40.50.2300">
    <property type="match status" value="1"/>
</dbReference>
<feature type="domain" description="EAL" evidence="5">
    <location>
        <begin position="301"/>
        <end position="555"/>
    </location>
</feature>
<dbReference type="PROSITE" id="PS50110">
    <property type="entry name" value="RESPONSE_REGULATORY"/>
    <property type="match status" value="1"/>
</dbReference>
<keyword evidence="8" id="KW-1185">Reference proteome</keyword>
<feature type="domain" description="GGDEF" evidence="6">
    <location>
        <begin position="751"/>
        <end position="882"/>
    </location>
</feature>
<dbReference type="Pfam" id="PF00990">
    <property type="entry name" value="GGDEF"/>
    <property type="match status" value="2"/>
</dbReference>
<dbReference type="SMART" id="SM00267">
    <property type="entry name" value="GGDEF"/>
    <property type="match status" value="2"/>
</dbReference>
<protein>
    <recommendedName>
        <fullName evidence="1">Stage 0 sporulation protein A homolog</fullName>
    </recommendedName>
</protein>
<dbReference type="CDD" id="cd01949">
    <property type="entry name" value="GGDEF"/>
    <property type="match status" value="1"/>
</dbReference>
<evidence type="ECO:0000259" key="5">
    <source>
        <dbReference type="PROSITE" id="PS50883"/>
    </source>
</evidence>
<dbReference type="SUPFAM" id="SSF55785">
    <property type="entry name" value="PYP-like sensor domain (PAS domain)"/>
    <property type="match status" value="1"/>
</dbReference>
<dbReference type="NCBIfam" id="TIGR00254">
    <property type="entry name" value="GGDEF"/>
    <property type="match status" value="2"/>
</dbReference>
<feature type="domain" description="GGDEF" evidence="6">
    <location>
        <begin position="165"/>
        <end position="293"/>
    </location>
</feature>
<dbReference type="InterPro" id="IPR000160">
    <property type="entry name" value="GGDEF_dom"/>
</dbReference>
<dbReference type="Gene3D" id="3.20.20.450">
    <property type="entry name" value="EAL domain"/>
    <property type="match status" value="1"/>
</dbReference>
<dbReference type="InterPro" id="IPR011006">
    <property type="entry name" value="CheY-like_superfamily"/>
</dbReference>
<dbReference type="Proteomes" id="UP000070539">
    <property type="component" value="Unassembled WGS sequence"/>
</dbReference>
<dbReference type="PANTHER" id="PTHR33121">
    <property type="entry name" value="CYCLIC DI-GMP PHOSPHODIESTERASE PDEF"/>
    <property type="match status" value="1"/>
</dbReference>
<dbReference type="OrthoDB" id="9805474at2"/>
<comment type="caution">
    <text evidence="7">The sequence shown here is derived from an EMBL/GenBank/DDBJ whole genome shotgun (WGS) entry which is preliminary data.</text>
</comment>
<dbReference type="PROSITE" id="PS50883">
    <property type="entry name" value="EAL"/>
    <property type="match status" value="1"/>
</dbReference>
<dbReference type="InterPro" id="IPR050706">
    <property type="entry name" value="Cyclic-di-GMP_PDE-like"/>
</dbReference>
<dbReference type="SUPFAM" id="SSF55073">
    <property type="entry name" value="Nucleotide cyclase"/>
    <property type="match status" value="2"/>
</dbReference>
<dbReference type="PROSITE" id="PS50887">
    <property type="entry name" value="GGDEF"/>
    <property type="match status" value="2"/>
</dbReference>
<organism evidence="7 8">
    <name type="scientific">Anaerotignum neopropionicum</name>
    <dbReference type="NCBI Taxonomy" id="36847"/>
    <lineage>
        <taxon>Bacteria</taxon>
        <taxon>Bacillati</taxon>
        <taxon>Bacillota</taxon>
        <taxon>Clostridia</taxon>
        <taxon>Lachnospirales</taxon>
        <taxon>Anaerotignaceae</taxon>
        <taxon>Anaerotignum</taxon>
    </lineage>
</organism>
<dbReference type="CDD" id="cd01948">
    <property type="entry name" value="EAL"/>
    <property type="match status" value="1"/>
</dbReference>
<evidence type="ECO:0000259" key="4">
    <source>
        <dbReference type="PROSITE" id="PS50110"/>
    </source>
</evidence>
<dbReference type="InterPro" id="IPR001789">
    <property type="entry name" value="Sig_transdc_resp-reg_receiver"/>
</dbReference>
<dbReference type="CDD" id="cd00156">
    <property type="entry name" value="REC"/>
    <property type="match status" value="1"/>
</dbReference>
<dbReference type="InterPro" id="IPR029787">
    <property type="entry name" value="Nucleotide_cyclase"/>
</dbReference>
<dbReference type="InterPro" id="IPR001633">
    <property type="entry name" value="EAL_dom"/>
</dbReference>
<evidence type="ECO:0000313" key="8">
    <source>
        <dbReference type="Proteomes" id="UP000070539"/>
    </source>
</evidence>
<dbReference type="InterPro" id="IPR035965">
    <property type="entry name" value="PAS-like_dom_sf"/>
</dbReference>
<evidence type="ECO:0000256" key="1">
    <source>
        <dbReference type="ARBA" id="ARBA00018672"/>
    </source>
</evidence>
<evidence type="ECO:0000256" key="3">
    <source>
        <dbReference type="PROSITE-ProRule" id="PRU00169"/>
    </source>
</evidence>
<name>A0A136WFM6_9FIRM</name>
<dbReference type="Pfam" id="PF00072">
    <property type="entry name" value="Response_reg"/>
    <property type="match status" value="1"/>
</dbReference>
<dbReference type="GO" id="GO:0071111">
    <property type="term" value="F:cyclic-guanylate-specific phosphodiesterase activity"/>
    <property type="evidence" value="ECO:0007669"/>
    <property type="project" value="InterPro"/>
</dbReference>
<dbReference type="InterPro" id="IPR035919">
    <property type="entry name" value="EAL_sf"/>
</dbReference>
<dbReference type="AlphaFoldDB" id="A0A136WFM6"/>
<dbReference type="RefSeq" id="WP_066086186.1">
    <property type="nucleotide sequence ID" value="NZ_LRVM01000003.1"/>
</dbReference>
<gene>
    <name evidence="7" type="primary">cph2_2</name>
    <name evidence="7" type="ORF">CLNEO_12750</name>
</gene>
<dbReference type="SMART" id="SM00052">
    <property type="entry name" value="EAL"/>
    <property type="match status" value="1"/>
</dbReference>
<dbReference type="Gene3D" id="3.30.70.270">
    <property type="match status" value="2"/>
</dbReference>
<dbReference type="GO" id="GO:0000160">
    <property type="term" value="P:phosphorelay signal transduction system"/>
    <property type="evidence" value="ECO:0007669"/>
    <property type="project" value="InterPro"/>
</dbReference>
<evidence type="ECO:0000313" key="7">
    <source>
        <dbReference type="EMBL" id="KXL53304.1"/>
    </source>
</evidence>
<comment type="caution">
    <text evidence="3">Lacks conserved residue(s) required for the propagation of feature annotation.</text>
</comment>
<feature type="domain" description="Response regulatory" evidence="4">
    <location>
        <begin position="6"/>
        <end position="125"/>
    </location>
</feature>
<dbReference type="STRING" id="36847.CLNEO_12750"/>
<evidence type="ECO:0000256" key="2">
    <source>
        <dbReference type="ARBA" id="ARBA00024867"/>
    </source>
</evidence>
<dbReference type="InterPro" id="IPR043128">
    <property type="entry name" value="Rev_trsase/Diguanyl_cyclase"/>
</dbReference>
<dbReference type="SMART" id="SM00448">
    <property type="entry name" value="REC"/>
    <property type="match status" value="1"/>
</dbReference>
<dbReference type="SUPFAM" id="SSF141868">
    <property type="entry name" value="EAL domain-like"/>
    <property type="match status" value="1"/>
</dbReference>